<dbReference type="InterPro" id="IPR008462">
    <property type="entry name" value="CsbD"/>
</dbReference>
<evidence type="ECO:0000256" key="2">
    <source>
        <dbReference type="SAM" id="Coils"/>
    </source>
</evidence>
<protein>
    <submittedName>
        <fullName evidence="4">CsbD family protein</fullName>
    </submittedName>
</protein>
<feature type="domain" description="CsbD-like" evidence="3">
    <location>
        <begin position="5"/>
        <end position="56"/>
    </location>
</feature>
<accession>A0ABS0CRI9</accession>
<organism evidence="4 5">
    <name type="scientific">Nocardia amamiensis</name>
    <dbReference type="NCBI Taxonomy" id="404578"/>
    <lineage>
        <taxon>Bacteria</taxon>
        <taxon>Bacillati</taxon>
        <taxon>Actinomycetota</taxon>
        <taxon>Actinomycetes</taxon>
        <taxon>Mycobacteriales</taxon>
        <taxon>Nocardiaceae</taxon>
        <taxon>Nocardia</taxon>
    </lineage>
</organism>
<dbReference type="Proteomes" id="UP000702209">
    <property type="component" value="Unassembled WGS sequence"/>
</dbReference>
<keyword evidence="2" id="KW-0175">Coiled coil</keyword>
<evidence type="ECO:0000256" key="1">
    <source>
        <dbReference type="ARBA" id="ARBA00009129"/>
    </source>
</evidence>
<proteinExistence type="inferred from homology"/>
<evidence type="ECO:0000313" key="5">
    <source>
        <dbReference type="Proteomes" id="UP000702209"/>
    </source>
</evidence>
<comment type="similarity">
    <text evidence="1">Belongs to the UPF0337 (CsbD) family.</text>
</comment>
<evidence type="ECO:0000259" key="3">
    <source>
        <dbReference type="Pfam" id="PF05532"/>
    </source>
</evidence>
<dbReference type="Pfam" id="PF05532">
    <property type="entry name" value="CsbD"/>
    <property type="match status" value="1"/>
</dbReference>
<dbReference type="Gene3D" id="1.10.1470.10">
    <property type="entry name" value="YjbJ"/>
    <property type="match status" value="1"/>
</dbReference>
<keyword evidence="5" id="KW-1185">Reference proteome</keyword>
<comment type="caution">
    <text evidence="4">The sequence shown here is derived from an EMBL/GenBank/DDBJ whole genome shotgun (WGS) entry which is preliminary data.</text>
</comment>
<evidence type="ECO:0000313" key="4">
    <source>
        <dbReference type="EMBL" id="MBF6299196.1"/>
    </source>
</evidence>
<dbReference type="InterPro" id="IPR036629">
    <property type="entry name" value="YjbJ_sf"/>
</dbReference>
<feature type="coiled-coil region" evidence="2">
    <location>
        <begin position="30"/>
        <end position="57"/>
    </location>
</feature>
<reference evidence="4 5" key="1">
    <citation type="submission" date="2020-10" db="EMBL/GenBank/DDBJ databases">
        <title>Identification of Nocardia species via Next-generation sequencing and recognition of intraspecies genetic diversity.</title>
        <authorList>
            <person name="Li P."/>
            <person name="Li P."/>
            <person name="Lu B."/>
        </authorList>
    </citation>
    <scope>NUCLEOTIDE SEQUENCE [LARGE SCALE GENOMIC DNA]</scope>
    <source>
        <strain evidence="4 5">BJ06-0157</strain>
    </source>
</reference>
<name>A0ABS0CRI9_9NOCA</name>
<gene>
    <name evidence="4" type="ORF">IU459_16835</name>
</gene>
<dbReference type="RefSeq" id="WP_195130475.1">
    <property type="nucleotide sequence ID" value="NZ_JADLQX010000011.1"/>
</dbReference>
<dbReference type="EMBL" id="JADLQX010000011">
    <property type="protein sequence ID" value="MBF6299196.1"/>
    <property type="molecule type" value="Genomic_DNA"/>
</dbReference>
<sequence length="57" mass="6733">MKFEDRLAHQARATRGRVKKFLGKTTGNSRLQAEGRREQFRGNLERATDKLRDAFRR</sequence>
<dbReference type="SUPFAM" id="SSF69047">
    <property type="entry name" value="Hypothetical protein YjbJ"/>
    <property type="match status" value="1"/>
</dbReference>